<protein>
    <recommendedName>
        <fullName evidence="2">histidine kinase</fullName>
        <ecNumber evidence="2">2.7.13.3</ecNumber>
    </recommendedName>
</protein>
<dbReference type="Pfam" id="PF02518">
    <property type="entry name" value="HATPase_c"/>
    <property type="match status" value="1"/>
</dbReference>
<evidence type="ECO:0000256" key="7">
    <source>
        <dbReference type="SAM" id="Coils"/>
    </source>
</evidence>
<evidence type="ECO:0000256" key="9">
    <source>
        <dbReference type="SAM" id="Phobius"/>
    </source>
</evidence>
<evidence type="ECO:0000256" key="8">
    <source>
        <dbReference type="SAM" id="MobiDB-lite"/>
    </source>
</evidence>
<dbReference type="InterPro" id="IPR036097">
    <property type="entry name" value="HisK_dim/P_sf"/>
</dbReference>
<evidence type="ECO:0000259" key="10">
    <source>
        <dbReference type="PROSITE" id="PS50109"/>
    </source>
</evidence>
<accession>A0A4Q5HNY2</accession>
<dbReference type="GO" id="GO:0009927">
    <property type="term" value="F:histidine phosphotransfer kinase activity"/>
    <property type="evidence" value="ECO:0007669"/>
    <property type="project" value="TreeGrafter"/>
</dbReference>
<dbReference type="SUPFAM" id="SSF47226">
    <property type="entry name" value="Histidine-containing phosphotransfer domain, HPT domain"/>
    <property type="match status" value="1"/>
</dbReference>
<feature type="domain" description="Histidine kinase" evidence="10">
    <location>
        <begin position="330"/>
        <end position="543"/>
    </location>
</feature>
<organism evidence="13 14">
    <name type="scientific">Phocaeicola dorei</name>
    <dbReference type="NCBI Taxonomy" id="357276"/>
    <lineage>
        <taxon>Bacteria</taxon>
        <taxon>Pseudomonadati</taxon>
        <taxon>Bacteroidota</taxon>
        <taxon>Bacteroidia</taxon>
        <taxon>Bacteroidales</taxon>
        <taxon>Bacteroidaceae</taxon>
        <taxon>Phocaeicola</taxon>
    </lineage>
</organism>
<dbReference type="RefSeq" id="WP_130054229.1">
    <property type="nucleotide sequence ID" value="NZ_RCXK01000013.1"/>
</dbReference>
<dbReference type="InterPro" id="IPR003594">
    <property type="entry name" value="HATPase_dom"/>
</dbReference>
<evidence type="ECO:0000313" key="15">
    <source>
        <dbReference type="Proteomes" id="UP000481616"/>
    </source>
</evidence>
<dbReference type="Proteomes" id="UP000441162">
    <property type="component" value="Unassembled WGS sequence"/>
</dbReference>
<keyword evidence="4" id="KW-0808">Transferase</keyword>
<gene>
    <name evidence="13" type="ORF">F2Y51_14805</name>
    <name evidence="12" type="ORF">F2Y58_15740</name>
</gene>
<dbReference type="SUPFAM" id="SSF47384">
    <property type="entry name" value="Homodimeric domain of signal transducing histidine kinase"/>
    <property type="match status" value="1"/>
</dbReference>
<dbReference type="CDD" id="cd16922">
    <property type="entry name" value="HATPase_EvgS-ArcB-TorS-like"/>
    <property type="match status" value="1"/>
</dbReference>
<feature type="coiled-coil region" evidence="7">
    <location>
        <begin position="217"/>
        <end position="255"/>
    </location>
</feature>
<dbReference type="GO" id="GO:0005886">
    <property type="term" value="C:plasma membrane"/>
    <property type="evidence" value="ECO:0007669"/>
    <property type="project" value="TreeGrafter"/>
</dbReference>
<dbReference type="EMBL" id="VVYY01000013">
    <property type="protein sequence ID" value="KAA5396355.1"/>
    <property type="molecule type" value="Genomic_DNA"/>
</dbReference>
<feature type="transmembrane region" description="Helical" evidence="9">
    <location>
        <begin position="7"/>
        <end position="25"/>
    </location>
</feature>
<dbReference type="Pfam" id="PF00512">
    <property type="entry name" value="HisKA"/>
    <property type="match status" value="1"/>
</dbReference>
<keyword evidence="9" id="KW-0812">Transmembrane</keyword>
<comment type="caution">
    <text evidence="13">The sequence shown here is derived from an EMBL/GenBank/DDBJ whole genome shotgun (WGS) entry which is preliminary data.</text>
</comment>
<dbReference type="InterPro" id="IPR011006">
    <property type="entry name" value="CheY-like_superfamily"/>
</dbReference>
<dbReference type="SMART" id="SM00387">
    <property type="entry name" value="HATPase_c"/>
    <property type="match status" value="1"/>
</dbReference>
<dbReference type="CDD" id="cd00082">
    <property type="entry name" value="HisKA"/>
    <property type="match status" value="1"/>
</dbReference>
<dbReference type="InterPro" id="IPR001789">
    <property type="entry name" value="Sig_transdc_resp-reg_receiver"/>
</dbReference>
<evidence type="ECO:0000313" key="14">
    <source>
        <dbReference type="Proteomes" id="UP000441162"/>
    </source>
</evidence>
<evidence type="ECO:0000313" key="12">
    <source>
        <dbReference type="EMBL" id="KAA5396355.1"/>
    </source>
</evidence>
<dbReference type="Gene3D" id="3.30.565.10">
    <property type="entry name" value="Histidine kinase-like ATPase, C-terminal domain"/>
    <property type="match status" value="1"/>
</dbReference>
<feature type="domain" description="Response regulatory" evidence="11">
    <location>
        <begin position="565"/>
        <end position="681"/>
    </location>
</feature>
<reference evidence="14 15" key="1">
    <citation type="journal article" date="2019" name="Nat. Med.">
        <title>A library of human gut bacterial isolates paired with longitudinal multiomics data enables mechanistic microbiome research.</title>
        <authorList>
            <person name="Poyet M."/>
            <person name="Groussin M."/>
            <person name="Gibbons S.M."/>
            <person name="Avila-Pacheco J."/>
            <person name="Jiang X."/>
            <person name="Kearney S.M."/>
            <person name="Perrotta A.R."/>
            <person name="Berdy B."/>
            <person name="Zhao S."/>
            <person name="Lieberman T.D."/>
            <person name="Swanson P.K."/>
            <person name="Smith M."/>
            <person name="Roesemann S."/>
            <person name="Alexander J.E."/>
            <person name="Rich S.A."/>
            <person name="Livny J."/>
            <person name="Vlamakis H."/>
            <person name="Clish C."/>
            <person name="Bullock K."/>
            <person name="Deik A."/>
            <person name="Scott J."/>
            <person name="Pierce K.A."/>
            <person name="Xavier R.J."/>
            <person name="Alm E.J."/>
        </authorList>
    </citation>
    <scope>NUCLEOTIDE SEQUENCE [LARGE SCALE GENOMIC DNA]</scope>
    <source>
        <strain evidence="12 15">BIOML-A1</strain>
        <strain evidence="13 14">BIOML-A4</strain>
    </source>
</reference>
<evidence type="ECO:0000313" key="13">
    <source>
        <dbReference type="EMBL" id="KAA5403967.1"/>
    </source>
</evidence>
<dbReference type="InterPro" id="IPR005467">
    <property type="entry name" value="His_kinase_dom"/>
</dbReference>
<dbReference type="GO" id="GO:0000155">
    <property type="term" value="F:phosphorelay sensor kinase activity"/>
    <property type="evidence" value="ECO:0007669"/>
    <property type="project" value="InterPro"/>
</dbReference>
<feature type="transmembrane region" description="Helical" evidence="9">
    <location>
        <begin position="275"/>
        <end position="296"/>
    </location>
</feature>
<keyword evidence="9" id="KW-0472">Membrane</keyword>
<dbReference type="PANTHER" id="PTHR43047:SF72">
    <property type="entry name" value="OSMOSENSING HISTIDINE PROTEIN KINASE SLN1"/>
    <property type="match status" value="1"/>
</dbReference>
<dbReference type="InterPro" id="IPR036890">
    <property type="entry name" value="HATPase_C_sf"/>
</dbReference>
<dbReference type="Gene3D" id="3.40.50.2300">
    <property type="match status" value="1"/>
</dbReference>
<dbReference type="AlphaFoldDB" id="A0A4Q5HNY2"/>
<evidence type="ECO:0000256" key="1">
    <source>
        <dbReference type="ARBA" id="ARBA00000085"/>
    </source>
</evidence>
<dbReference type="EC" id="2.7.13.3" evidence="2"/>
<dbReference type="InterPro" id="IPR003661">
    <property type="entry name" value="HisK_dim/P_dom"/>
</dbReference>
<dbReference type="InterPro" id="IPR004358">
    <property type="entry name" value="Sig_transdc_His_kin-like_C"/>
</dbReference>
<evidence type="ECO:0000256" key="4">
    <source>
        <dbReference type="ARBA" id="ARBA00022679"/>
    </source>
</evidence>
<keyword evidence="9" id="KW-1133">Transmembrane helix</keyword>
<dbReference type="SMART" id="SM00388">
    <property type="entry name" value="HisKA"/>
    <property type="match status" value="1"/>
</dbReference>
<keyword evidence="7" id="KW-0175">Coiled coil</keyword>
<dbReference type="InterPro" id="IPR036641">
    <property type="entry name" value="HPT_dom_sf"/>
</dbReference>
<dbReference type="Proteomes" id="UP000481616">
    <property type="component" value="Unassembled WGS sequence"/>
</dbReference>
<evidence type="ECO:0000256" key="2">
    <source>
        <dbReference type="ARBA" id="ARBA00012438"/>
    </source>
</evidence>
<dbReference type="Gene3D" id="1.10.287.130">
    <property type="match status" value="1"/>
</dbReference>
<sequence length="797" mass="91174">MWLRFKIFVGYITLITLLAFTVYSFRKEQVERNRLRQDERELNHTRHLAEQIYAALLELSALGETVGVWKEADLSTYQRKSKEACQHLQGLKPYIHFMKGPSRVDSLCILLEQKEQLLDTVMRTFIRLQEVGEIVNRKIPAIVSHVQKTTESPSEFTQKDTVRKISGTTSFWSRLLGRKEKQSAYLEQRRKQKEISDRKQRKTSATGMLRSLNREVTERQRDEREKLLSQMDELYDKSVKQNQRLHSILKELETETNLRIENRYRQFVAEHDRSFHTLSIVAISVSLLALLLYGLVHHDLKRKYRYQRRLESSNTEKQELLQSRKDMMLSIAHDLRSPLATISGSAELLPKESGEQDRMRYVDNIRHASEYMLSLVDTLMEFYLLDSGQLQRHPSIFHLGTLLGETADSHALAAKKKHLGLSTGFSGLDVVVGGEKGFLQQVVNNLLSNAVKFTEKGSVHLEAEYRKGKLRLLVQDTGIGMDVKDASRIFAPFERLENARNASGFGLGLAITSRLVSEMGGKIGVESTPGGGSRFTVLLPLAPADGNSLMENRRPTGSPRLENMRVLLLDDDIRQLGITKEMLRRCHASCDCCTDSRELIARLRENAYDVLLMDIQMPEMDGFSVLELLRSSNIPQARSIPVVALTAHVNKEEEYLSRGFAGRIRKPFTIESLSEGVARTIGIPGNRAWNPDFSLILSGEENRREMLDEFARESRKDLRVLSQALESGDRRTAREVLHKNLPLWESVRLDYPLEELRRITTSDPEGWTEKELEQIRDIAEAADRLAAFAEQIQDITE</sequence>
<dbReference type="PROSITE" id="PS50110">
    <property type="entry name" value="RESPONSE_REGULATORY"/>
    <property type="match status" value="1"/>
</dbReference>
<keyword evidence="5" id="KW-0418">Kinase</keyword>
<evidence type="ECO:0000256" key="6">
    <source>
        <dbReference type="PROSITE-ProRule" id="PRU00169"/>
    </source>
</evidence>
<proteinExistence type="predicted"/>
<dbReference type="PRINTS" id="PR00344">
    <property type="entry name" value="BCTRLSENSOR"/>
</dbReference>
<dbReference type="Pfam" id="PF00072">
    <property type="entry name" value="Response_reg"/>
    <property type="match status" value="1"/>
</dbReference>
<dbReference type="EMBL" id="VVZA01000012">
    <property type="protein sequence ID" value="KAA5403967.1"/>
    <property type="molecule type" value="Genomic_DNA"/>
</dbReference>
<evidence type="ECO:0000256" key="3">
    <source>
        <dbReference type="ARBA" id="ARBA00022553"/>
    </source>
</evidence>
<dbReference type="SMART" id="SM00448">
    <property type="entry name" value="REC"/>
    <property type="match status" value="1"/>
</dbReference>
<feature type="region of interest" description="Disordered" evidence="8">
    <location>
        <begin position="187"/>
        <end position="213"/>
    </location>
</feature>
<dbReference type="PANTHER" id="PTHR43047">
    <property type="entry name" value="TWO-COMPONENT HISTIDINE PROTEIN KINASE"/>
    <property type="match status" value="1"/>
</dbReference>
<feature type="modified residue" description="4-aspartylphosphate" evidence="6">
    <location>
        <position position="614"/>
    </location>
</feature>
<keyword evidence="3 6" id="KW-0597">Phosphoprotein</keyword>
<dbReference type="SUPFAM" id="SSF52172">
    <property type="entry name" value="CheY-like"/>
    <property type="match status" value="1"/>
</dbReference>
<dbReference type="FunFam" id="1.10.287.130:FF:000120">
    <property type="entry name" value="RteA, two-component system histidine kinase, with response regulator receiver domain"/>
    <property type="match status" value="1"/>
</dbReference>
<evidence type="ECO:0000259" key="11">
    <source>
        <dbReference type="PROSITE" id="PS50110"/>
    </source>
</evidence>
<comment type="catalytic activity">
    <reaction evidence="1">
        <text>ATP + protein L-histidine = ADP + protein N-phospho-L-histidine.</text>
        <dbReference type="EC" id="2.7.13.3"/>
    </reaction>
</comment>
<name>A0A4Q5HNY2_9BACT</name>
<dbReference type="SUPFAM" id="SSF55874">
    <property type="entry name" value="ATPase domain of HSP90 chaperone/DNA topoisomerase II/histidine kinase"/>
    <property type="match status" value="1"/>
</dbReference>
<feature type="compositionally biased region" description="Basic and acidic residues" evidence="8">
    <location>
        <begin position="187"/>
        <end position="198"/>
    </location>
</feature>
<dbReference type="PROSITE" id="PS50109">
    <property type="entry name" value="HIS_KIN"/>
    <property type="match status" value="1"/>
</dbReference>
<evidence type="ECO:0000256" key="5">
    <source>
        <dbReference type="ARBA" id="ARBA00022777"/>
    </source>
</evidence>